<dbReference type="Gene3D" id="3.50.50.60">
    <property type="entry name" value="FAD/NAD(P)-binding domain"/>
    <property type="match status" value="1"/>
</dbReference>
<dbReference type="PANTHER" id="PTHR11552:SF147">
    <property type="entry name" value="CHOLINE DEHYDROGENASE, MITOCHONDRIAL"/>
    <property type="match status" value="1"/>
</dbReference>
<dbReference type="EMBL" id="FOSR01000008">
    <property type="protein sequence ID" value="SFK88796.1"/>
    <property type="molecule type" value="Genomic_DNA"/>
</dbReference>
<evidence type="ECO:0000259" key="8">
    <source>
        <dbReference type="PROSITE" id="PS00624"/>
    </source>
</evidence>
<dbReference type="Proteomes" id="UP000198725">
    <property type="component" value="Unassembled WGS sequence"/>
</dbReference>
<feature type="domain" description="Glucose-methanol-choline oxidoreductase N-terminal" evidence="7">
    <location>
        <begin position="103"/>
        <end position="126"/>
    </location>
</feature>
<dbReference type="PROSITE" id="PS00623">
    <property type="entry name" value="GMC_OXRED_1"/>
    <property type="match status" value="1"/>
</dbReference>
<evidence type="ECO:0000259" key="7">
    <source>
        <dbReference type="PROSITE" id="PS00623"/>
    </source>
</evidence>
<evidence type="ECO:0000256" key="2">
    <source>
        <dbReference type="ARBA" id="ARBA00010790"/>
    </source>
</evidence>
<evidence type="ECO:0000313" key="9">
    <source>
        <dbReference type="EMBL" id="SFK88796.1"/>
    </source>
</evidence>
<dbReference type="Pfam" id="PF00732">
    <property type="entry name" value="GMC_oxred_N"/>
    <property type="match status" value="1"/>
</dbReference>
<keyword evidence="3 6" id="KW-0285">Flavoprotein</keyword>
<dbReference type="InterPro" id="IPR000172">
    <property type="entry name" value="GMC_OxRdtase_N"/>
</dbReference>
<dbReference type="GO" id="GO:0050660">
    <property type="term" value="F:flavin adenine dinucleotide binding"/>
    <property type="evidence" value="ECO:0007669"/>
    <property type="project" value="InterPro"/>
</dbReference>
<organism evidence="9 10">
    <name type="scientific">Rhodanobacter glycinis</name>
    <dbReference type="NCBI Taxonomy" id="582702"/>
    <lineage>
        <taxon>Bacteria</taxon>
        <taxon>Pseudomonadati</taxon>
        <taxon>Pseudomonadota</taxon>
        <taxon>Gammaproteobacteria</taxon>
        <taxon>Lysobacterales</taxon>
        <taxon>Rhodanobacteraceae</taxon>
        <taxon>Rhodanobacter</taxon>
    </lineage>
</organism>
<reference evidence="10" key="1">
    <citation type="submission" date="2016-10" db="EMBL/GenBank/DDBJ databases">
        <authorList>
            <person name="Varghese N."/>
            <person name="Submissions S."/>
        </authorList>
    </citation>
    <scope>NUCLEOTIDE SEQUENCE [LARGE SCALE GENOMIC DNA]</scope>
    <source>
        <strain evidence="10">MO64</strain>
    </source>
</reference>
<evidence type="ECO:0000256" key="4">
    <source>
        <dbReference type="ARBA" id="ARBA00022827"/>
    </source>
</evidence>
<sequence>MVSSMGRGKPSMRATPFRLRGEPMNYDYVIVGAGSAGCVLANRLSALPGRRVLLLEAGPSDWNPLLHMPAGIARLANNRQLNWGYVTEPEPALLGRRLWWPRGRTLGGSSSINAMCYIRGVPGDYDGWAATTGDPRWSWAQVLPWFLRSEDNSRGASDWHGTGGPLGVSDLRYHNELSTALVDAAASDGHARNDDFNGASHAGFGLYQVTQRDGARCSTATAFLKPVRERSNLHVRTHALVERVLIEQGRAVGVQVRGRHGSERIEAGEVILAGGAVNSPQLLMLSGLGPVDHLREHGIAPIANLPGVGGNLQDHLDICTLDGCRPHVSYDHLNELATGWRWWRHRDGPGSSNVAEAGGFVRSALAEDERCDLQFHFVPALLDDHGRHRLPGDGYTLHACVLHPRSRGQLRLHSADPAQPAAIHANYLSDAEGFDLQRMIVAARVSREILDQAAFDAYRGGPVFPERRLQSDAEYAEFIRRKAETIYHPVGTCRMGSDDAAVVDSELRVHGVQGLRVVDASVMPTLPSGNTNAPTIMIAERASAWILDEPFCGVAG</sequence>
<protein>
    <submittedName>
        <fullName evidence="9">Choline dehydrogenase</fullName>
    </submittedName>
</protein>
<evidence type="ECO:0000256" key="3">
    <source>
        <dbReference type="ARBA" id="ARBA00022630"/>
    </source>
</evidence>
<gene>
    <name evidence="9" type="ORF">SAMN05192579_10897</name>
</gene>
<feature type="binding site" evidence="5">
    <location>
        <position position="241"/>
    </location>
    <ligand>
        <name>FAD</name>
        <dbReference type="ChEBI" id="CHEBI:57692"/>
    </ligand>
</feature>
<proteinExistence type="inferred from homology"/>
<dbReference type="PANTHER" id="PTHR11552">
    <property type="entry name" value="GLUCOSE-METHANOL-CHOLINE GMC OXIDOREDUCTASE"/>
    <property type="match status" value="1"/>
</dbReference>
<keyword evidence="10" id="KW-1185">Reference proteome</keyword>
<evidence type="ECO:0000313" key="10">
    <source>
        <dbReference type="Proteomes" id="UP000198725"/>
    </source>
</evidence>
<dbReference type="SUPFAM" id="SSF54373">
    <property type="entry name" value="FAD-linked reductases, C-terminal domain"/>
    <property type="match status" value="1"/>
</dbReference>
<name>A0A1I4D9H5_9GAMM</name>
<dbReference type="PROSITE" id="PS00624">
    <property type="entry name" value="GMC_OXRED_2"/>
    <property type="match status" value="1"/>
</dbReference>
<dbReference type="NCBIfam" id="NF002550">
    <property type="entry name" value="PRK02106.1"/>
    <property type="match status" value="1"/>
</dbReference>
<dbReference type="SUPFAM" id="SSF51905">
    <property type="entry name" value="FAD/NAD(P)-binding domain"/>
    <property type="match status" value="1"/>
</dbReference>
<dbReference type="InterPro" id="IPR036188">
    <property type="entry name" value="FAD/NAD-bd_sf"/>
</dbReference>
<dbReference type="GO" id="GO:0016614">
    <property type="term" value="F:oxidoreductase activity, acting on CH-OH group of donors"/>
    <property type="evidence" value="ECO:0007669"/>
    <property type="project" value="InterPro"/>
</dbReference>
<dbReference type="Gene3D" id="3.30.560.10">
    <property type="entry name" value="Glucose Oxidase, domain 3"/>
    <property type="match status" value="1"/>
</dbReference>
<evidence type="ECO:0000256" key="6">
    <source>
        <dbReference type="RuleBase" id="RU003968"/>
    </source>
</evidence>
<comment type="cofactor">
    <cofactor evidence="1 5">
        <name>FAD</name>
        <dbReference type="ChEBI" id="CHEBI:57692"/>
    </cofactor>
</comment>
<accession>A0A1I4D9H5</accession>
<dbReference type="InterPro" id="IPR012132">
    <property type="entry name" value="GMC_OxRdtase"/>
</dbReference>
<feature type="domain" description="Glucose-methanol-choline oxidoreductase N-terminal" evidence="8">
    <location>
        <begin position="275"/>
        <end position="289"/>
    </location>
</feature>
<dbReference type="InterPro" id="IPR007867">
    <property type="entry name" value="GMC_OxRtase_C"/>
</dbReference>
<comment type="similarity">
    <text evidence="2 6">Belongs to the GMC oxidoreductase family.</text>
</comment>
<evidence type="ECO:0000256" key="1">
    <source>
        <dbReference type="ARBA" id="ARBA00001974"/>
    </source>
</evidence>
<dbReference type="AlphaFoldDB" id="A0A1I4D9H5"/>
<evidence type="ECO:0000256" key="5">
    <source>
        <dbReference type="PIRSR" id="PIRSR000137-2"/>
    </source>
</evidence>
<keyword evidence="4 5" id="KW-0274">FAD</keyword>
<dbReference type="PIRSF" id="PIRSF000137">
    <property type="entry name" value="Alcohol_oxidase"/>
    <property type="match status" value="1"/>
</dbReference>
<dbReference type="Pfam" id="PF05199">
    <property type="entry name" value="GMC_oxred_C"/>
    <property type="match status" value="1"/>
</dbReference>